<gene>
    <name evidence="3" type="ORF">D0469_03165</name>
</gene>
<dbReference type="Gene3D" id="3.30.1380.10">
    <property type="match status" value="1"/>
</dbReference>
<sequence length="183" mass="20632">MTKIIRFLLTIGLLTAFVYGVFFVYKNFIEPPDLDNLPKVTELHPEVAEKKDLLVKRAAEQGITILITSDFRSIEEQNKLYEKGRSLPGNIVTYARGGESLHNFGLAIDFAILIKEGTASWDMNRDGNGNGKADWMEVVSIAKELGFEWGGDWNGFKDYAHLEINFGYSLWELQKGQLPSGLK</sequence>
<dbReference type="CDD" id="cd14845">
    <property type="entry name" value="L-Ala-D-Glu_peptidase_like"/>
    <property type="match status" value="1"/>
</dbReference>
<keyword evidence="1" id="KW-0812">Transmembrane</keyword>
<comment type="caution">
    <text evidence="3">The sequence shown here is derived from an EMBL/GenBank/DDBJ whole genome shotgun (WGS) entry which is preliminary data.</text>
</comment>
<dbReference type="InterPro" id="IPR039561">
    <property type="entry name" value="Peptidase_M15C"/>
</dbReference>
<dbReference type="PANTHER" id="PTHR34385:SF1">
    <property type="entry name" value="PEPTIDOGLYCAN L-ALANYL-D-GLUTAMATE ENDOPEPTIDASE CWLK"/>
    <property type="match status" value="1"/>
</dbReference>
<dbReference type="Proteomes" id="UP000264541">
    <property type="component" value="Unassembled WGS sequence"/>
</dbReference>
<dbReference type="OrthoDB" id="9799970at2"/>
<reference evidence="3 4" key="1">
    <citation type="submission" date="2018-08" db="EMBL/GenBank/DDBJ databases">
        <title>Bacillus chawlae sp. nov., Bacillus glennii sp. nov., and Bacillus saganii sp. nov. Isolated from the Vehicle Assembly Building at Kennedy Space Center where the Viking Spacecraft were Assembled.</title>
        <authorList>
            <person name="Seuylemezian A."/>
            <person name="Vaishampayan P."/>
        </authorList>
    </citation>
    <scope>NUCLEOTIDE SEQUENCE [LARGE SCALE GENOMIC DNA]</scope>
    <source>
        <strain evidence="3 4">V47-23a</strain>
    </source>
</reference>
<dbReference type="RefSeq" id="WP_117325189.1">
    <property type="nucleotide sequence ID" value="NZ_QVTE01000008.1"/>
</dbReference>
<evidence type="ECO:0000313" key="3">
    <source>
        <dbReference type="EMBL" id="RFU70961.1"/>
    </source>
</evidence>
<feature type="transmembrane region" description="Helical" evidence="1">
    <location>
        <begin position="7"/>
        <end position="25"/>
    </location>
</feature>
<dbReference type="InterPro" id="IPR009045">
    <property type="entry name" value="Zn_M74/Hedgehog-like"/>
</dbReference>
<organism evidence="3 4">
    <name type="scientific">Peribacillus saganii</name>
    <dbReference type="NCBI Taxonomy" id="2303992"/>
    <lineage>
        <taxon>Bacteria</taxon>
        <taxon>Bacillati</taxon>
        <taxon>Bacillota</taxon>
        <taxon>Bacilli</taxon>
        <taxon>Bacillales</taxon>
        <taxon>Bacillaceae</taxon>
        <taxon>Peribacillus</taxon>
    </lineage>
</organism>
<name>A0A372LRZ7_9BACI</name>
<dbReference type="GO" id="GO:0008233">
    <property type="term" value="F:peptidase activity"/>
    <property type="evidence" value="ECO:0007669"/>
    <property type="project" value="InterPro"/>
</dbReference>
<evidence type="ECO:0000259" key="2">
    <source>
        <dbReference type="Pfam" id="PF13539"/>
    </source>
</evidence>
<dbReference type="InterPro" id="IPR052179">
    <property type="entry name" value="DD-CPase-like"/>
</dbReference>
<feature type="domain" description="Peptidase M15C" evidence="2">
    <location>
        <begin position="97"/>
        <end position="164"/>
    </location>
</feature>
<protein>
    <submittedName>
        <fullName evidence="3">M15 family peptidase</fullName>
    </submittedName>
</protein>
<evidence type="ECO:0000313" key="4">
    <source>
        <dbReference type="Proteomes" id="UP000264541"/>
    </source>
</evidence>
<dbReference type="SUPFAM" id="SSF55166">
    <property type="entry name" value="Hedgehog/DD-peptidase"/>
    <property type="match status" value="1"/>
</dbReference>
<accession>A0A372LRZ7</accession>
<evidence type="ECO:0000256" key="1">
    <source>
        <dbReference type="SAM" id="Phobius"/>
    </source>
</evidence>
<keyword evidence="1" id="KW-0472">Membrane</keyword>
<proteinExistence type="predicted"/>
<dbReference type="PANTHER" id="PTHR34385">
    <property type="entry name" value="D-ALANYL-D-ALANINE CARBOXYPEPTIDASE"/>
    <property type="match status" value="1"/>
</dbReference>
<keyword evidence="4" id="KW-1185">Reference proteome</keyword>
<keyword evidence="1" id="KW-1133">Transmembrane helix</keyword>
<dbReference type="EMBL" id="QVTE01000008">
    <property type="protein sequence ID" value="RFU70961.1"/>
    <property type="molecule type" value="Genomic_DNA"/>
</dbReference>
<dbReference type="AlphaFoldDB" id="A0A372LRZ7"/>
<dbReference type="Pfam" id="PF13539">
    <property type="entry name" value="Peptidase_M15_4"/>
    <property type="match status" value="1"/>
</dbReference>